<dbReference type="InterPro" id="IPR007597">
    <property type="entry name" value="CheC"/>
</dbReference>
<evidence type="ECO:0000256" key="4">
    <source>
        <dbReference type="ARBA" id="ARBA00022500"/>
    </source>
</evidence>
<dbReference type="OrthoDB" id="9773459at2"/>
<dbReference type="NCBIfam" id="NF005995">
    <property type="entry name" value="PRK08119.1"/>
    <property type="match status" value="1"/>
</dbReference>
<dbReference type="PANTHER" id="PTHR43484">
    <property type="match status" value="1"/>
</dbReference>
<dbReference type="Pfam" id="PF04509">
    <property type="entry name" value="CheC"/>
    <property type="match status" value="2"/>
</dbReference>
<dbReference type="PRINTS" id="PR00956">
    <property type="entry name" value="FLGMOTORFLIN"/>
</dbReference>
<evidence type="ECO:0000313" key="10">
    <source>
        <dbReference type="EMBL" id="BAS28788.1"/>
    </source>
</evidence>
<dbReference type="KEGG" id="lpil:LIP_2959"/>
<keyword evidence="5" id="KW-0283">Flagellar rotation</keyword>
<dbReference type="GO" id="GO:0016787">
    <property type="term" value="F:hydrolase activity"/>
    <property type="evidence" value="ECO:0007669"/>
    <property type="project" value="InterPro"/>
</dbReference>
<evidence type="ECO:0000256" key="6">
    <source>
        <dbReference type="ARBA" id="ARBA00023136"/>
    </source>
</evidence>
<dbReference type="EMBL" id="AP014924">
    <property type="protein sequence ID" value="BAS28788.1"/>
    <property type="molecule type" value="Genomic_DNA"/>
</dbReference>
<dbReference type="InterPro" id="IPR051469">
    <property type="entry name" value="FliN/MopA/SpaO"/>
</dbReference>
<feature type="domain" description="CheC-like protein" evidence="9">
    <location>
        <begin position="142"/>
        <end position="178"/>
    </location>
</feature>
<evidence type="ECO:0000313" key="11">
    <source>
        <dbReference type="Proteomes" id="UP000065807"/>
    </source>
</evidence>
<dbReference type="GO" id="GO:0071973">
    <property type="term" value="P:bacterial-type flagellum-dependent cell motility"/>
    <property type="evidence" value="ECO:0007669"/>
    <property type="project" value="InterPro"/>
</dbReference>
<evidence type="ECO:0000259" key="8">
    <source>
        <dbReference type="Pfam" id="PF01052"/>
    </source>
</evidence>
<reference evidence="11" key="1">
    <citation type="submission" date="2015-07" db="EMBL/GenBank/DDBJ databases">
        <title>Complete genome sequence and phylogenetic analysis of Limnochorda pilosa.</title>
        <authorList>
            <person name="Watanabe M."/>
            <person name="Kojima H."/>
            <person name="Fukui M."/>
        </authorList>
    </citation>
    <scope>NUCLEOTIDE SEQUENCE [LARGE SCALE GENOMIC DNA]</scope>
    <source>
        <strain evidence="11">HC45</strain>
    </source>
</reference>
<keyword evidence="10" id="KW-0966">Cell projection</keyword>
<dbReference type="RefSeq" id="WP_068139652.1">
    <property type="nucleotide sequence ID" value="NZ_AP014924.1"/>
</dbReference>
<reference evidence="11" key="2">
    <citation type="journal article" date="2016" name="Int. J. Syst. Evol. Microbiol.">
        <title>Complete genome sequence and cell structure of Limnochorda pilosa, a Gram-negative spore-former within the phylum Firmicutes.</title>
        <authorList>
            <person name="Watanabe M."/>
            <person name="Kojima H."/>
            <person name="Fukui M."/>
        </authorList>
    </citation>
    <scope>NUCLEOTIDE SEQUENCE [LARGE SCALE GENOMIC DNA]</scope>
    <source>
        <strain evidence="11">HC45</strain>
    </source>
</reference>
<keyword evidence="10" id="KW-0282">Flagellum</keyword>
<evidence type="ECO:0000256" key="3">
    <source>
        <dbReference type="ARBA" id="ARBA00022475"/>
    </source>
</evidence>
<name>A0A0K2SNS4_LIMPI</name>
<dbReference type="InterPro" id="IPR036429">
    <property type="entry name" value="SpoA-like_sf"/>
</dbReference>
<dbReference type="AlphaFoldDB" id="A0A0K2SNS4"/>
<dbReference type="InterPro" id="IPR028976">
    <property type="entry name" value="CheC-like_sf"/>
</dbReference>
<dbReference type="SUPFAM" id="SSF101801">
    <property type="entry name" value="Surface presentation of antigens (SPOA)"/>
    <property type="match status" value="1"/>
</dbReference>
<dbReference type="InterPro" id="IPR012826">
    <property type="entry name" value="FliN"/>
</dbReference>
<dbReference type="PATRIC" id="fig|1555112.3.peg.3005"/>
<feature type="region of interest" description="Disordered" evidence="7">
    <location>
        <begin position="1"/>
        <end position="41"/>
    </location>
</feature>
<dbReference type="Gene3D" id="3.40.1550.10">
    <property type="entry name" value="CheC-like"/>
    <property type="match status" value="1"/>
</dbReference>
<comment type="similarity">
    <text evidence="2">Belongs to the FliN/MopA/SpaO family.</text>
</comment>
<protein>
    <submittedName>
        <fullName evidence="10">Flagellar motor switch protein FliN</fullName>
    </submittedName>
</protein>
<dbReference type="CDD" id="cd17907">
    <property type="entry name" value="FliY_FliN-Y"/>
    <property type="match status" value="1"/>
</dbReference>
<dbReference type="GO" id="GO:0009425">
    <property type="term" value="C:bacterial-type flagellum basal body"/>
    <property type="evidence" value="ECO:0007669"/>
    <property type="project" value="InterPro"/>
</dbReference>
<dbReference type="GO" id="GO:0003774">
    <property type="term" value="F:cytoskeletal motor activity"/>
    <property type="evidence" value="ECO:0007669"/>
    <property type="project" value="InterPro"/>
</dbReference>
<dbReference type="Pfam" id="PF01052">
    <property type="entry name" value="FliMN_C"/>
    <property type="match status" value="1"/>
</dbReference>
<sequence length="398" mass="41273">MPDEEPLLSQNEIDRLLGSNAGPNPLPEEFAEATSPAAEGPLGVDEADALAEVTTVSMGSAATALSSILGHKVTITAPRLSVHSREGFRKSVERPMLAVEVHFEDGLVGQSLFLLGESEAKAVAGIMLGDAADTSSPELNEIELSALAEAMNQMMGSAATAMTEMVRSSVGITPPVVKRKDLKKESLVEVAEPMVVVEFEMSVKDLFETSFFQVMPLTFGQDLASKLLASVEEAASGPQPAQAAGPSKEALAPAKGPVPDRPGAGSASPAARPAAAASVASARSAPPPGNAGERPAFEPTHLPGREGQALGNLRIDLIRDIPVQLSARLGRAHLSVAEILSMGAGSVVELEHMEGEPIELLANGVPVARGEVVVIGGERYGVRITEIVDAAQRVRSVG</sequence>
<organism evidence="10 11">
    <name type="scientific">Limnochorda pilosa</name>
    <dbReference type="NCBI Taxonomy" id="1555112"/>
    <lineage>
        <taxon>Bacteria</taxon>
        <taxon>Bacillati</taxon>
        <taxon>Bacillota</taxon>
        <taxon>Limnochordia</taxon>
        <taxon>Limnochordales</taxon>
        <taxon>Limnochordaceae</taxon>
        <taxon>Limnochorda</taxon>
    </lineage>
</organism>
<keyword evidence="3" id="KW-1003">Cell membrane</keyword>
<keyword evidence="10" id="KW-0969">Cilium</keyword>
<evidence type="ECO:0000256" key="1">
    <source>
        <dbReference type="ARBA" id="ARBA00004413"/>
    </source>
</evidence>
<feature type="region of interest" description="Disordered" evidence="7">
    <location>
        <begin position="237"/>
        <end position="305"/>
    </location>
</feature>
<dbReference type="GO" id="GO:0006935">
    <property type="term" value="P:chemotaxis"/>
    <property type="evidence" value="ECO:0007669"/>
    <property type="project" value="UniProtKB-KW"/>
</dbReference>
<dbReference type="Proteomes" id="UP000065807">
    <property type="component" value="Chromosome"/>
</dbReference>
<evidence type="ECO:0000259" key="9">
    <source>
        <dbReference type="Pfam" id="PF04509"/>
    </source>
</evidence>
<feature type="domain" description="CheC-like protein" evidence="9">
    <location>
        <begin position="46"/>
        <end position="81"/>
    </location>
</feature>
<feature type="compositionally biased region" description="Low complexity" evidence="7">
    <location>
        <begin position="237"/>
        <end position="247"/>
    </location>
</feature>
<dbReference type="NCBIfam" id="TIGR02480">
    <property type="entry name" value="fliN"/>
    <property type="match status" value="1"/>
</dbReference>
<keyword evidence="6" id="KW-0472">Membrane</keyword>
<evidence type="ECO:0000256" key="7">
    <source>
        <dbReference type="SAM" id="MobiDB-lite"/>
    </source>
</evidence>
<feature type="domain" description="Flagellar motor switch protein FliN-like C-terminal" evidence="8">
    <location>
        <begin position="317"/>
        <end position="388"/>
    </location>
</feature>
<proteinExistence type="inferred from homology"/>
<evidence type="ECO:0000256" key="5">
    <source>
        <dbReference type="ARBA" id="ARBA00022779"/>
    </source>
</evidence>
<comment type="subcellular location">
    <subcellularLocation>
        <location evidence="1">Cell membrane</location>
        <topology evidence="1">Peripheral membrane protein</topology>
        <orientation evidence="1">Cytoplasmic side</orientation>
    </subcellularLocation>
</comment>
<gene>
    <name evidence="10" type="ORF">LIP_2959</name>
</gene>
<dbReference type="STRING" id="1555112.LIP_2959"/>
<keyword evidence="4" id="KW-0145">Chemotaxis</keyword>
<dbReference type="Gene3D" id="2.30.330.10">
    <property type="entry name" value="SpoA-like"/>
    <property type="match status" value="1"/>
</dbReference>
<evidence type="ECO:0000256" key="2">
    <source>
        <dbReference type="ARBA" id="ARBA00009226"/>
    </source>
</evidence>
<accession>A0A0K2SNS4</accession>
<keyword evidence="11" id="KW-1185">Reference proteome</keyword>
<dbReference type="InterPro" id="IPR001543">
    <property type="entry name" value="FliN-like_C"/>
</dbReference>
<dbReference type="PANTHER" id="PTHR43484:SF1">
    <property type="entry name" value="FLAGELLAR MOTOR SWITCH PROTEIN FLIN"/>
    <property type="match status" value="1"/>
</dbReference>
<dbReference type="SUPFAM" id="SSF103039">
    <property type="entry name" value="CheC-like"/>
    <property type="match status" value="1"/>
</dbReference>
<dbReference type="InterPro" id="IPR001172">
    <property type="entry name" value="FliN_T3SS_HrcQb"/>
</dbReference>
<feature type="compositionally biased region" description="Low complexity" evidence="7">
    <location>
        <begin position="261"/>
        <end position="284"/>
    </location>
</feature>
<dbReference type="GO" id="GO:0005886">
    <property type="term" value="C:plasma membrane"/>
    <property type="evidence" value="ECO:0007669"/>
    <property type="project" value="UniProtKB-SubCell"/>
</dbReference>